<dbReference type="EMBL" id="CAJVQB010109020">
    <property type="protein sequence ID" value="CAG8851976.1"/>
    <property type="molecule type" value="Genomic_DNA"/>
</dbReference>
<reference evidence="1 2" key="1">
    <citation type="submission" date="2021-06" db="EMBL/GenBank/DDBJ databases">
        <authorList>
            <person name="Kallberg Y."/>
            <person name="Tangrot J."/>
            <person name="Rosling A."/>
        </authorList>
    </citation>
    <scope>NUCLEOTIDE SEQUENCE [LARGE SCALE GENOMIC DNA]</scope>
    <source>
        <strain evidence="1 2">120-4 pot B 10/14</strain>
    </source>
</reference>
<sequence length="88" mass="10740">MRQNLDLLFTVVKKNYSKKLQIFIKNEFFKLIKKFLKKLKIQDDIPYPFSYDNQIEIRKSFQIEEFVNDKESYIGKCQDILKELNEII</sequence>
<protein>
    <submittedName>
        <fullName evidence="1">23903_t:CDS:1</fullName>
    </submittedName>
</protein>
<dbReference type="Proteomes" id="UP000789901">
    <property type="component" value="Unassembled WGS sequence"/>
</dbReference>
<name>A0ABN7XAB0_GIGMA</name>
<keyword evidence="2" id="KW-1185">Reference proteome</keyword>
<proteinExistence type="predicted"/>
<gene>
    <name evidence="1" type="ORF">GMARGA_LOCUS41009</name>
</gene>
<evidence type="ECO:0000313" key="1">
    <source>
        <dbReference type="EMBL" id="CAG8851976.1"/>
    </source>
</evidence>
<comment type="caution">
    <text evidence="1">The sequence shown here is derived from an EMBL/GenBank/DDBJ whole genome shotgun (WGS) entry which is preliminary data.</text>
</comment>
<accession>A0ABN7XAB0</accession>
<organism evidence="1 2">
    <name type="scientific">Gigaspora margarita</name>
    <dbReference type="NCBI Taxonomy" id="4874"/>
    <lineage>
        <taxon>Eukaryota</taxon>
        <taxon>Fungi</taxon>
        <taxon>Fungi incertae sedis</taxon>
        <taxon>Mucoromycota</taxon>
        <taxon>Glomeromycotina</taxon>
        <taxon>Glomeromycetes</taxon>
        <taxon>Diversisporales</taxon>
        <taxon>Gigasporaceae</taxon>
        <taxon>Gigaspora</taxon>
    </lineage>
</organism>
<evidence type="ECO:0000313" key="2">
    <source>
        <dbReference type="Proteomes" id="UP000789901"/>
    </source>
</evidence>